<dbReference type="Pfam" id="PF14857">
    <property type="entry name" value="TMEM151"/>
    <property type="match status" value="1"/>
</dbReference>
<evidence type="ECO:0000313" key="8">
    <source>
        <dbReference type="EMBL" id="KAJ3443926.1"/>
    </source>
</evidence>
<evidence type="ECO:0000256" key="6">
    <source>
        <dbReference type="SAM" id="MobiDB-lite"/>
    </source>
</evidence>
<accession>A0AAV7ZPI6</accession>
<feature type="transmembrane region" description="Helical" evidence="7">
    <location>
        <begin position="155"/>
        <end position="175"/>
    </location>
</feature>
<organism evidence="8 9">
    <name type="scientific">Anaeramoeba flamelloides</name>
    <dbReference type="NCBI Taxonomy" id="1746091"/>
    <lineage>
        <taxon>Eukaryota</taxon>
        <taxon>Metamonada</taxon>
        <taxon>Anaeramoebidae</taxon>
        <taxon>Anaeramoeba</taxon>
    </lineage>
</organism>
<dbReference type="GO" id="GO:0016020">
    <property type="term" value="C:membrane"/>
    <property type="evidence" value="ECO:0007669"/>
    <property type="project" value="UniProtKB-SubCell"/>
</dbReference>
<dbReference type="PANTHER" id="PTHR31893:SF5">
    <property type="entry name" value="TRANSMEMBRANE PROTEIN 151 HOMOLOG"/>
    <property type="match status" value="1"/>
</dbReference>
<gene>
    <name evidence="8" type="ORF">M0812_09774</name>
</gene>
<evidence type="ECO:0000256" key="2">
    <source>
        <dbReference type="ARBA" id="ARBA00009583"/>
    </source>
</evidence>
<feature type="compositionally biased region" description="Basic and acidic residues" evidence="6">
    <location>
        <begin position="15"/>
        <end position="24"/>
    </location>
</feature>
<evidence type="ECO:0000256" key="3">
    <source>
        <dbReference type="ARBA" id="ARBA00022692"/>
    </source>
</evidence>
<dbReference type="Proteomes" id="UP001146793">
    <property type="component" value="Unassembled WGS sequence"/>
</dbReference>
<keyword evidence="3 7" id="KW-0812">Transmembrane</keyword>
<evidence type="ECO:0000256" key="7">
    <source>
        <dbReference type="SAM" id="Phobius"/>
    </source>
</evidence>
<evidence type="ECO:0000256" key="5">
    <source>
        <dbReference type="ARBA" id="ARBA00023136"/>
    </source>
</evidence>
<feature type="transmembrane region" description="Helical" evidence="7">
    <location>
        <begin position="379"/>
        <end position="397"/>
    </location>
</feature>
<feature type="region of interest" description="Disordered" evidence="6">
    <location>
        <begin position="1"/>
        <end position="43"/>
    </location>
</feature>
<sequence length="416" mass="49681">MKNQTQPTTFSKTPKKSEQEHVELNKVSLNKLQKNKRKQKKDLTTIPLDTIPTDSESVLSGIRKLEKKNKKTLSDFDVEIKKHQKKNKHKHQWKRENLEVSNTPMNSAYYNTPINSANDNANGNGNDHTQDVENRNNDQMQDNDLGYQPKNHINFHLLSLFFTVAFFYFFISSIWCFANQKTFNHHSKQLCKNSVIWSYLVILALLYIANVIEFLKSSTLKYLKNISNETLAEYLKKIQQNQIMINWKGKAFHYENKTSFVHNDDTNVNYRDYKQTIKKKVVTYRNKRSLIYDRCRNVLEFSLFPQNYKILRLRCQQELKFETELDQEDYDQLKKDFSLELLRHDKKEKIKETFHIDGLQPYLLFYSDPKKRPLIFNPFLFYTLSFLALGWFFRLLVEIKCTKVDLKIIKVIKFHR</sequence>
<evidence type="ECO:0000256" key="4">
    <source>
        <dbReference type="ARBA" id="ARBA00022989"/>
    </source>
</evidence>
<comment type="subcellular location">
    <subcellularLocation>
        <location evidence="1">Membrane</location>
        <topology evidence="1">Multi-pass membrane protein</topology>
    </subcellularLocation>
</comment>
<keyword evidence="4 7" id="KW-1133">Transmembrane helix</keyword>
<comment type="caution">
    <text evidence="8">The sequence shown here is derived from an EMBL/GenBank/DDBJ whole genome shotgun (WGS) entry which is preliminary data.</text>
</comment>
<dbReference type="AlphaFoldDB" id="A0AAV7ZPI6"/>
<evidence type="ECO:0000313" key="9">
    <source>
        <dbReference type="Proteomes" id="UP001146793"/>
    </source>
</evidence>
<keyword evidence="5 7" id="KW-0472">Membrane</keyword>
<feature type="compositionally biased region" description="Polar residues" evidence="6">
    <location>
        <begin position="1"/>
        <end position="12"/>
    </location>
</feature>
<dbReference type="PANTHER" id="PTHR31893">
    <property type="entry name" value="TRANSMEMBRANE PROTEIN 151 HOMOLOG"/>
    <property type="match status" value="1"/>
</dbReference>
<evidence type="ECO:0000256" key="1">
    <source>
        <dbReference type="ARBA" id="ARBA00004141"/>
    </source>
</evidence>
<dbReference type="EMBL" id="JANTQA010000023">
    <property type="protein sequence ID" value="KAJ3443926.1"/>
    <property type="molecule type" value="Genomic_DNA"/>
</dbReference>
<comment type="similarity">
    <text evidence="2">Belongs to the TMEM151 family.</text>
</comment>
<proteinExistence type="inferred from homology"/>
<feature type="transmembrane region" description="Helical" evidence="7">
    <location>
        <begin position="195"/>
        <end position="215"/>
    </location>
</feature>
<name>A0AAV7ZPI6_9EUKA</name>
<reference evidence="8" key="1">
    <citation type="submission" date="2022-08" db="EMBL/GenBank/DDBJ databases">
        <title>Novel sulphate-reducing endosymbionts in the free-living metamonad Anaeramoeba.</title>
        <authorList>
            <person name="Jerlstrom-Hultqvist J."/>
            <person name="Cepicka I."/>
            <person name="Gallot-Lavallee L."/>
            <person name="Salas-Leiva D."/>
            <person name="Curtis B.A."/>
            <person name="Zahonova K."/>
            <person name="Pipaliya S."/>
            <person name="Dacks J."/>
            <person name="Roger A.J."/>
        </authorList>
    </citation>
    <scope>NUCLEOTIDE SEQUENCE</scope>
    <source>
        <strain evidence="8">Busselton2</strain>
    </source>
</reference>
<protein>
    <submittedName>
        <fullName evidence="8">Transmembrane protein 151</fullName>
    </submittedName>
</protein>
<dbReference type="InterPro" id="IPR026767">
    <property type="entry name" value="Tmem151"/>
</dbReference>